<evidence type="ECO:0000313" key="3">
    <source>
        <dbReference type="Proteomes" id="UP000681720"/>
    </source>
</evidence>
<evidence type="ECO:0000313" key="2">
    <source>
        <dbReference type="EMBL" id="CAF5219743.1"/>
    </source>
</evidence>
<name>A0A8S3JSK9_9BILA</name>
<evidence type="ECO:0008006" key="4">
    <source>
        <dbReference type="Google" id="ProtNLM"/>
    </source>
</evidence>
<dbReference type="Proteomes" id="UP000681967">
    <property type="component" value="Unassembled WGS sequence"/>
</dbReference>
<dbReference type="EMBL" id="CAJOBH010090135">
    <property type="protein sequence ID" value="CAF4560833.1"/>
    <property type="molecule type" value="Genomic_DNA"/>
</dbReference>
<dbReference type="EMBL" id="CAJOBJ010363715">
    <property type="protein sequence ID" value="CAF5219743.1"/>
    <property type="molecule type" value="Genomic_DNA"/>
</dbReference>
<accession>A0A8S3JSK9</accession>
<dbReference type="AlphaFoldDB" id="A0A8S3JSK9"/>
<dbReference type="Gene3D" id="3.30.200.20">
    <property type="entry name" value="Phosphorylase Kinase, domain 1"/>
    <property type="match status" value="1"/>
</dbReference>
<gene>
    <name evidence="1" type="ORF">BYL167_LOCUS38500</name>
    <name evidence="2" type="ORF">GIL414_LOCUS83648</name>
</gene>
<organism evidence="2 3">
    <name type="scientific">Rotaria magnacalcarata</name>
    <dbReference type="NCBI Taxonomy" id="392030"/>
    <lineage>
        <taxon>Eukaryota</taxon>
        <taxon>Metazoa</taxon>
        <taxon>Spiralia</taxon>
        <taxon>Gnathifera</taxon>
        <taxon>Rotifera</taxon>
        <taxon>Eurotatoria</taxon>
        <taxon>Bdelloidea</taxon>
        <taxon>Philodinida</taxon>
        <taxon>Philodinidae</taxon>
        <taxon>Rotaria</taxon>
    </lineage>
</organism>
<dbReference type="Proteomes" id="UP000681720">
    <property type="component" value="Unassembled WGS sequence"/>
</dbReference>
<sequence length="61" mass="6979">MESTQNKDEIFFKNSRTFGQMASSSTFEHGKLPDPNLLWILLDKLGEGTYGKVYRAKYSDS</sequence>
<feature type="non-terminal residue" evidence="2">
    <location>
        <position position="61"/>
    </location>
</feature>
<comment type="caution">
    <text evidence="2">The sequence shown here is derived from an EMBL/GenBank/DDBJ whole genome shotgun (WGS) entry which is preliminary data.</text>
</comment>
<evidence type="ECO:0000313" key="1">
    <source>
        <dbReference type="EMBL" id="CAF4560833.1"/>
    </source>
</evidence>
<protein>
    <recommendedName>
        <fullName evidence="4">Protein kinase domain-containing protein</fullName>
    </recommendedName>
</protein>
<proteinExistence type="predicted"/>
<reference evidence="2" key="1">
    <citation type="submission" date="2021-02" db="EMBL/GenBank/DDBJ databases">
        <authorList>
            <person name="Nowell W R."/>
        </authorList>
    </citation>
    <scope>NUCLEOTIDE SEQUENCE</scope>
</reference>